<dbReference type="RefSeq" id="WP_071159977.1">
    <property type="nucleotide sequence ID" value="NZ_MBRJ01000059.1"/>
</dbReference>
<dbReference type="EMBL" id="MBRJ01000059">
    <property type="protein sequence ID" value="OHX41426.1"/>
    <property type="molecule type" value="Genomic_DNA"/>
</dbReference>
<organism evidence="1 2">
    <name type="scientific">Cytobacillus oceanisediminis</name>
    <dbReference type="NCBI Taxonomy" id="665099"/>
    <lineage>
        <taxon>Bacteria</taxon>
        <taxon>Bacillati</taxon>
        <taxon>Bacillota</taxon>
        <taxon>Bacilli</taxon>
        <taxon>Bacillales</taxon>
        <taxon>Bacillaceae</taxon>
        <taxon>Cytobacillus</taxon>
    </lineage>
</organism>
<dbReference type="Proteomes" id="UP000180194">
    <property type="component" value="Unassembled WGS sequence"/>
</dbReference>
<evidence type="ECO:0000313" key="1">
    <source>
        <dbReference type="EMBL" id="OHX41426.1"/>
    </source>
</evidence>
<proteinExistence type="predicted"/>
<comment type="caution">
    <text evidence="1">The sequence shown here is derived from an EMBL/GenBank/DDBJ whole genome shotgun (WGS) entry which is preliminary data.</text>
</comment>
<protein>
    <submittedName>
        <fullName evidence="1">Uncharacterized protein</fullName>
    </submittedName>
</protein>
<evidence type="ECO:0000313" key="2">
    <source>
        <dbReference type="Proteomes" id="UP000180194"/>
    </source>
</evidence>
<name>A0ABX3CK10_9BACI</name>
<accession>A0ABX3CK10</accession>
<gene>
    <name evidence="1" type="ORF">BBV17_28955</name>
</gene>
<sequence>MTYCYGWKQNGKVFMVGDTLFSNKKESSKLNTSIGKYGIYFVSERASKIFKIENVLIGFSGDDSYINDILQIFDWSLGLQEITDIFKSICSSFNNSALFELLVACEINGENQLFHVTPNKYEIVNSKSIGSGSSIPQLTSTLSNFTLGFDFNEDDSRAILSKMVAFLQVIIFKNGFLDYGVGGTVCGACLEKEVIWNDDILYFFYAANVVDKNTLNVFIRDEFVLTGSDFTDVNKLFATLLPTKNKSIDGTFIRKVNKIISTGRPRYIVFYSKVYNCMYFCDLKNELQTNIVRIYYKRGRPTNIELLINPNFSRDICSRESIERINIPVFYVDVKKAPPLSREEALGYINNLDDVHDKDKIYDIDLNEYKIVICNRIDIDPIYLNKLSNLVLIDFEFLFKSFKKRYFHFIDLNLDISNIYVLDALNKYIYALNNENIDNNFLIFYSNENSYKFNNIDLLKLFRAQITNASWYNFDRKNYALNVYSNTCKLLQDYYLNEDYFGLNKLILVMDNKELNEILSLMPAYNWDPMEADIILIKSHKLETKIKEPITYYIIDQIIDEMFNISPYNSSLWDSYKGTDYEQIIKNQILDEIN</sequence>
<reference evidence="1 2" key="1">
    <citation type="submission" date="2016-07" db="EMBL/GenBank/DDBJ databases">
        <title>Bacillus oceanisediminis whole genome.</title>
        <authorList>
            <person name="Pal Y."/>
            <person name="Verma A."/>
            <person name="Mual P."/>
            <person name="Srinivasan K."/>
        </authorList>
    </citation>
    <scope>NUCLEOTIDE SEQUENCE [LARGE SCALE GENOMIC DNA]</scope>
    <source>
        <strain evidence="1 2">Bhandara28</strain>
    </source>
</reference>
<keyword evidence="2" id="KW-1185">Reference proteome</keyword>